<keyword evidence="3" id="KW-1185">Reference proteome</keyword>
<sequence length="1287" mass="140918">MGPGGLSMGTKQLKFITISMSQAVQLELHPFLTKSHADKFPRNWFQNEHMVEVLDLLEPVLANCDSFDQKSWKDKDVKRKLQDCLIGQSVRLGYTLRRKAEPHSIITKSTTRGGYESARIQDVKLIVYVCPRQHASNINVNSAFSQLLMDWQKTDQSDISKYFQKVPEKKPTTSTSKTTNTFTSTTTNNNNNSNGSTKSPTTAINATTTKTNTTSIITTTTSSTATDSYTCSTASTTATDNITTTSKTKTTSIIKATKPTTETHHASEWCKQNQTVTGTKSSDHVPSEVESIKTSETLLAQLRTNGVTELAAYKCLVPDDRKASANGDPAVLASGNNDPVNSEECCPAKDFELGGCIEVCGASTTDGGVQRRRDSGKKAALSNIMKRRKQLSRKKKKHPTKPAESAPPDIECFRNQLSSSSSDSQPKLAVALVDIMEYPNAINRSTGDRSTLEAWSSPRMAEMPTEESSQAEDFELPDIPRQPRLTGRRENTVRKTLTSSKHSNLAHDDVSHSQAEEIDLPTIFAPKAKQRNGSHRSTGSASSGDEEQKKGPASQSTVSLRAAEDEELPDLVRQNAEQQQCRPGGQTSMGRKSNSSLSRRNNSKFPFHYSKSSKKSEESSQLNRQKEKNGSVQPPTAPKTSASSPKPRSFKLVDIDFGFSSSSSSPETPHKKNSSAAARFHGSKVESSSASAHISRSLQSNDVVSSPPTIDRLTRRKDFHVSSSSSSEVSSFAAASLNVFQSAKASTNSKSNPNLSCAHRKDYEGGKPSHSKNCHKFGGSGSPNKSSKCECRKVGKPKTSSDVFDRQRDFNMHSQKDDSDDASLPDLAVAKRQQEGSSSAKSSPSGQKHSSPKSCTQSPRVQLKKTRHSSFEKDEQAAEKTVYCRDKILRKSSPKEKSRGSSAPSASSPSSPSPVALSSSRRGSDATTRNSPTKICDKPASPSTSSKMPVSEDSSVKKTIHHSRTVSAESDAGPSSVINAFCYNSDSVLSRNAEPPNPARSKPLGHKTSVDLQPRSHLRSRHPKTTSGESLSLALSKPAGHKTRSSSVDSQTRLRLQSRQLKITTMLDDTSREELPDLTMSKEDGSCSGNHQKQTLDSLLQGEETQDCFTLEQTDVQSPQVSYSRRDSSPLFNRKRPLQHSPEESASSRKRWRSGERDGDRAPLMDLTENSRDDISLDSSSVSRPALSLCDEELQNRVLALKEELMAVFNGTQHSDRHKRYMEGGASRRLLDHDAHLQCVKEGQEDVVMDVLLTMFTGSQLKNLDYLMRVMLPEALVRIHQQVNGQS</sequence>
<comment type="caution">
    <text evidence="2">The sequence shown here is derived from an EMBL/GenBank/DDBJ whole genome shotgun (WGS) entry which is preliminary data.</text>
</comment>
<dbReference type="EMBL" id="JBAMIC010000008">
    <property type="protein sequence ID" value="KAK7104076.1"/>
    <property type="molecule type" value="Genomic_DNA"/>
</dbReference>
<feature type="compositionally biased region" description="Low complexity" evidence="1">
    <location>
        <begin position="836"/>
        <end position="854"/>
    </location>
</feature>
<feature type="region of interest" description="Disordered" evidence="1">
    <location>
        <begin position="989"/>
        <end position="1093"/>
    </location>
</feature>
<feature type="region of interest" description="Disordered" evidence="1">
    <location>
        <begin position="443"/>
        <end position="648"/>
    </location>
</feature>
<feature type="compositionally biased region" description="Low complexity" evidence="1">
    <location>
        <begin position="638"/>
        <end position="647"/>
    </location>
</feature>
<feature type="region of interest" description="Disordered" evidence="1">
    <location>
        <begin position="365"/>
        <end position="425"/>
    </location>
</feature>
<feature type="compositionally biased region" description="Low complexity" evidence="1">
    <location>
        <begin position="172"/>
        <end position="206"/>
    </location>
</feature>
<feature type="region of interest" description="Disordered" evidence="1">
    <location>
        <begin position="1112"/>
        <end position="1178"/>
    </location>
</feature>
<accession>A0AAN9BFB4</accession>
<feature type="region of interest" description="Disordered" evidence="1">
    <location>
        <begin position="744"/>
        <end position="977"/>
    </location>
</feature>
<feature type="compositionally biased region" description="Polar residues" evidence="1">
    <location>
        <begin position="1045"/>
        <end position="1063"/>
    </location>
</feature>
<feature type="compositionally biased region" description="Basic and acidic residues" evidence="1">
    <location>
        <begin position="1141"/>
        <end position="1175"/>
    </location>
</feature>
<evidence type="ECO:0000313" key="3">
    <source>
        <dbReference type="Proteomes" id="UP001374579"/>
    </source>
</evidence>
<proteinExistence type="predicted"/>
<feature type="compositionally biased region" description="Low complexity" evidence="1">
    <location>
        <begin position="591"/>
        <end position="604"/>
    </location>
</feature>
<feature type="compositionally biased region" description="Low complexity" evidence="1">
    <location>
        <begin position="900"/>
        <end position="921"/>
    </location>
</feature>
<feature type="compositionally biased region" description="Polar residues" evidence="1">
    <location>
        <begin position="575"/>
        <end position="590"/>
    </location>
</feature>
<feature type="compositionally biased region" description="Polar residues" evidence="1">
    <location>
        <begin position="494"/>
        <end position="503"/>
    </location>
</feature>
<feature type="compositionally biased region" description="Basic residues" evidence="1">
    <location>
        <begin position="385"/>
        <end position="400"/>
    </location>
</feature>
<feature type="compositionally biased region" description="Low complexity" evidence="1">
    <location>
        <begin position="685"/>
        <end position="700"/>
    </location>
</feature>
<evidence type="ECO:0000256" key="1">
    <source>
        <dbReference type="SAM" id="MobiDB-lite"/>
    </source>
</evidence>
<feature type="compositionally biased region" description="Basic and acidic residues" evidence="1">
    <location>
        <begin position="803"/>
        <end position="817"/>
    </location>
</feature>
<gene>
    <name evidence="2" type="ORF">V1264_018850</name>
</gene>
<feature type="compositionally biased region" description="Basic and acidic residues" evidence="1">
    <location>
        <begin position="614"/>
        <end position="629"/>
    </location>
</feature>
<feature type="region of interest" description="Disordered" evidence="1">
    <location>
        <begin position="660"/>
        <end position="729"/>
    </location>
</feature>
<organism evidence="2 3">
    <name type="scientific">Littorina saxatilis</name>
    <dbReference type="NCBI Taxonomy" id="31220"/>
    <lineage>
        <taxon>Eukaryota</taxon>
        <taxon>Metazoa</taxon>
        <taxon>Spiralia</taxon>
        <taxon>Lophotrochozoa</taxon>
        <taxon>Mollusca</taxon>
        <taxon>Gastropoda</taxon>
        <taxon>Caenogastropoda</taxon>
        <taxon>Littorinimorpha</taxon>
        <taxon>Littorinoidea</taxon>
        <taxon>Littorinidae</taxon>
        <taxon>Littorina</taxon>
    </lineage>
</organism>
<name>A0AAN9BFB4_9CAEN</name>
<feature type="compositionally biased region" description="Basic and acidic residues" evidence="1">
    <location>
        <begin position="1069"/>
        <end position="1085"/>
    </location>
</feature>
<evidence type="ECO:0000313" key="2">
    <source>
        <dbReference type="EMBL" id="KAK7104076.1"/>
    </source>
</evidence>
<feature type="compositionally biased region" description="Polar residues" evidence="1">
    <location>
        <begin position="1112"/>
        <end position="1123"/>
    </location>
</feature>
<reference evidence="2 3" key="1">
    <citation type="submission" date="2024-02" db="EMBL/GenBank/DDBJ databases">
        <title>Chromosome-scale genome assembly of the rough periwinkle Littorina saxatilis.</title>
        <authorList>
            <person name="De Jode A."/>
            <person name="Faria R."/>
            <person name="Formenti G."/>
            <person name="Sims Y."/>
            <person name="Smith T.P."/>
            <person name="Tracey A."/>
            <person name="Wood J.M.D."/>
            <person name="Zagrodzka Z.B."/>
            <person name="Johannesson K."/>
            <person name="Butlin R.K."/>
            <person name="Leder E.H."/>
        </authorList>
    </citation>
    <scope>NUCLEOTIDE SEQUENCE [LARGE SCALE GENOMIC DNA]</scope>
    <source>
        <strain evidence="2">Snail1</strain>
        <tissue evidence="2">Muscle</tissue>
    </source>
</reference>
<feature type="region of interest" description="Disordered" evidence="1">
    <location>
        <begin position="165"/>
        <end position="206"/>
    </location>
</feature>
<feature type="compositionally biased region" description="Basic and acidic residues" evidence="1">
    <location>
        <begin position="869"/>
        <end position="899"/>
    </location>
</feature>
<feature type="compositionally biased region" description="Polar residues" evidence="1">
    <location>
        <begin position="744"/>
        <end position="755"/>
    </location>
</feature>
<dbReference type="Proteomes" id="UP001374579">
    <property type="component" value="Unassembled WGS sequence"/>
</dbReference>
<protein>
    <submittedName>
        <fullName evidence="2">Uncharacterized protein</fullName>
    </submittedName>
</protein>
<feature type="compositionally biased region" description="Basic and acidic residues" evidence="1">
    <location>
        <begin position="505"/>
        <end position="515"/>
    </location>
</feature>